<evidence type="ECO:0000313" key="3">
    <source>
        <dbReference type="Proteomes" id="UP001303046"/>
    </source>
</evidence>
<comment type="caution">
    <text evidence="2">The sequence shown here is derived from an EMBL/GenBank/DDBJ whole genome shotgun (WGS) entry which is preliminary data.</text>
</comment>
<evidence type="ECO:0000256" key="1">
    <source>
        <dbReference type="SAM" id="SignalP"/>
    </source>
</evidence>
<reference evidence="2 3" key="1">
    <citation type="submission" date="2023-08" db="EMBL/GenBank/DDBJ databases">
        <title>A Necator americanus chromosomal reference genome.</title>
        <authorList>
            <person name="Ilik V."/>
            <person name="Petrzelkova K.J."/>
            <person name="Pardy F."/>
            <person name="Fuh T."/>
            <person name="Niatou-Singa F.S."/>
            <person name="Gouil Q."/>
            <person name="Baker L."/>
            <person name="Ritchie M.E."/>
            <person name="Jex A.R."/>
            <person name="Gazzola D."/>
            <person name="Li H."/>
            <person name="Toshio Fujiwara R."/>
            <person name="Zhan B."/>
            <person name="Aroian R.V."/>
            <person name="Pafco B."/>
            <person name="Schwarz E.M."/>
        </authorList>
    </citation>
    <scope>NUCLEOTIDE SEQUENCE [LARGE SCALE GENOMIC DNA]</scope>
    <source>
        <strain evidence="2 3">Aroian</strain>
        <tissue evidence="2">Whole animal</tissue>
    </source>
</reference>
<keyword evidence="3" id="KW-1185">Reference proteome</keyword>
<organism evidence="2 3">
    <name type="scientific">Necator americanus</name>
    <name type="common">Human hookworm</name>
    <dbReference type="NCBI Taxonomy" id="51031"/>
    <lineage>
        <taxon>Eukaryota</taxon>
        <taxon>Metazoa</taxon>
        <taxon>Ecdysozoa</taxon>
        <taxon>Nematoda</taxon>
        <taxon>Chromadorea</taxon>
        <taxon>Rhabditida</taxon>
        <taxon>Rhabditina</taxon>
        <taxon>Rhabditomorpha</taxon>
        <taxon>Strongyloidea</taxon>
        <taxon>Ancylostomatidae</taxon>
        <taxon>Bunostominae</taxon>
        <taxon>Necator</taxon>
    </lineage>
</organism>
<name>A0ABR1D2T7_NECAM</name>
<proteinExistence type="predicted"/>
<feature type="chain" id="PRO_5046301671" evidence="1">
    <location>
        <begin position="18"/>
        <end position="144"/>
    </location>
</feature>
<keyword evidence="1" id="KW-0732">Signal</keyword>
<evidence type="ECO:0000313" key="2">
    <source>
        <dbReference type="EMBL" id="KAK6744853.1"/>
    </source>
</evidence>
<protein>
    <submittedName>
        <fullName evidence="2">Uncharacterized protein</fullName>
    </submittedName>
</protein>
<feature type="signal peptide" evidence="1">
    <location>
        <begin position="1"/>
        <end position="17"/>
    </location>
</feature>
<dbReference type="EMBL" id="JAVFWL010000003">
    <property type="protein sequence ID" value="KAK6744853.1"/>
    <property type="molecule type" value="Genomic_DNA"/>
</dbReference>
<sequence>MRTVIVLLIWCVGVASSASDCLRSSKKQEITTYTLNEPLRKPHKVAMERVMKIYVKMHGNNPFTTLRFANSYTLFLDHFTTITGPGKMYSVESLSGTVGKTKIGPIDYSTDLKTEEVVPLPGDTFASTYNRCRETDLLNSVQLL</sequence>
<dbReference type="Proteomes" id="UP001303046">
    <property type="component" value="Unassembled WGS sequence"/>
</dbReference>
<accession>A0ABR1D2T7</accession>
<gene>
    <name evidence="2" type="primary">Necator_chrIII.g12287</name>
    <name evidence="2" type="ORF">RB195_011521</name>
</gene>